<dbReference type="AlphaFoldDB" id="A0A916K2H8"/>
<dbReference type="RefSeq" id="WP_218093015.1">
    <property type="nucleotide sequence ID" value="NZ_CAJVAS010000013.1"/>
</dbReference>
<evidence type="ECO:0008006" key="4">
    <source>
        <dbReference type="Google" id="ProtNLM"/>
    </source>
</evidence>
<gene>
    <name evidence="2" type="ORF">PAESOLCIP111_03260</name>
</gene>
<proteinExistence type="predicted"/>
<feature type="region of interest" description="Disordered" evidence="1">
    <location>
        <begin position="1"/>
        <end position="26"/>
    </location>
</feature>
<comment type="caution">
    <text evidence="2">The sequence shown here is derived from an EMBL/GenBank/DDBJ whole genome shotgun (WGS) entry which is preliminary data.</text>
</comment>
<dbReference type="EMBL" id="CAJVAS010000013">
    <property type="protein sequence ID" value="CAG7631057.1"/>
    <property type="molecule type" value="Genomic_DNA"/>
</dbReference>
<evidence type="ECO:0000313" key="2">
    <source>
        <dbReference type="EMBL" id="CAG7631057.1"/>
    </source>
</evidence>
<sequence>MNKAKMTFRFDSGRPYGKRESKPEPQVIPLDTAEYQVVGESLEHAEQNRDTFTLGDSRSAFVKPVEPVLIDAQTLNSCTTDYGGWQTSFDTETQRVEHIIRSTGGSAVDPESGYIEREEQPGYTSHRSGGRQQEHPDRLDSPERQPYPDRRGSQDARLGEDAVGPDGLRDHRWYAPPQESSYIKQSSDGGSWLKITTSVTGAVVTGIAFGFLVLSMFSGEDEAGKIKPGSADAAVRQVQGAVKQGDAGNQPAAGAGTQASADAAAVSGAISNAGAAMGGVAVNLPSKSYTFLQGGVFSSAQGAETESANFKKKGMAGVYDTGDKYPVYVGMATNRDEALGLSAQFQQKKIEVLLKAYDIPAVTKVKWNGKQTDVLQNYMSQGDKLVSLIASMSVTSLGSAKPGAIDEKALQTIKTTHQSWSASASAVSDGLGDAGKSVLPKMNSSLNQAVVSLDEYKKNPSAAYMWQAQSSLMQYIVAEKELLKAVAVQ</sequence>
<accession>A0A916K2H8</accession>
<evidence type="ECO:0000256" key="1">
    <source>
        <dbReference type="SAM" id="MobiDB-lite"/>
    </source>
</evidence>
<organism evidence="2 3">
    <name type="scientific">Paenibacillus solanacearum</name>
    <dbReference type="NCBI Taxonomy" id="2048548"/>
    <lineage>
        <taxon>Bacteria</taxon>
        <taxon>Bacillati</taxon>
        <taxon>Bacillota</taxon>
        <taxon>Bacilli</taxon>
        <taxon>Bacillales</taxon>
        <taxon>Paenibacillaceae</taxon>
        <taxon>Paenibacillus</taxon>
    </lineage>
</organism>
<evidence type="ECO:0000313" key="3">
    <source>
        <dbReference type="Proteomes" id="UP000693672"/>
    </source>
</evidence>
<name>A0A916K2H8_9BACL</name>
<feature type="compositionally biased region" description="Basic and acidic residues" evidence="1">
    <location>
        <begin position="132"/>
        <end position="160"/>
    </location>
</feature>
<feature type="compositionally biased region" description="Polar residues" evidence="1">
    <location>
        <begin position="122"/>
        <end position="131"/>
    </location>
</feature>
<reference evidence="2" key="1">
    <citation type="submission" date="2021-06" db="EMBL/GenBank/DDBJ databases">
        <authorList>
            <person name="Criscuolo A."/>
        </authorList>
    </citation>
    <scope>NUCLEOTIDE SEQUENCE</scope>
    <source>
        <strain evidence="2">CIP111600</strain>
    </source>
</reference>
<keyword evidence="3" id="KW-1185">Reference proteome</keyword>
<feature type="region of interest" description="Disordered" evidence="1">
    <location>
        <begin position="120"/>
        <end position="174"/>
    </location>
</feature>
<protein>
    <recommendedName>
        <fullName evidence="4">SPOR domain-containing protein</fullName>
    </recommendedName>
</protein>
<dbReference type="Proteomes" id="UP000693672">
    <property type="component" value="Unassembled WGS sequence"/>
</dbReference>